<keyword evidence="5 9" id="KW-0274">FAD</keyword>
<evidence type="ECO:0000256" key="6">
    <source>
        <dbReference type="ARBA" id="ARBA00022982"/>
    </source>
</evidence>
<dbReference type="AlphaFoldDB" id="A0A1F4TRH3"/>
<dbReference type="Gene3D" id="3.30.70.20">
    <property type="match status" value="1"/>
</dbReference>
<dbReference type="InterPro" id="IPR014729">
    <property type="entry name" value="Rossmann-like_a/b/a_fold"/>
</dbReference>
<keyword evidence="6" id="KW-0249">Electron transport</keyword>
<comment type="caution">
    <text evidence="11">The sequence shown here is derived from an EMBL/GenBank/DDBJ whole genome shotgun (WGS) entry which is preliminary data.</text>
</comment>
<feature type="domain" description="4Fe-4S ferredoxin-type" evidence="10">
    <location>
        <begin position="36"/>
        <end position="65"/>
    </location>
</feature>
<evidence type="ECO:0000256" key="1">
    <source>
        <dbReference type="ARBA" id="ARBA00005817"/>
    </source>
</evidence>
<dbReference type="SUPFAM" id="SSF52467">
    <property type="entry name" value="DHS-like NAD/FAD-binding domain"/>
    <property type="match status" value="1"/>
</dbReference>
<comment type="similarity">
    <text evidence="1">Belongs to the ETF alpha-subunit/FixB family.</text>
</comment>
<feature type="binding site" evidence="9">
    <location>
        <position position="369"/>
    </location>
    <ligand>
        <name>FAD</name>
        <dbReference type="ChEBI" id="CHEBI:57692"/>
    </ligand>
</feature>
<dbReference type="PROSITE" id="PS51379">
    <property type="entry name" value="4FE4S_FER_2"/>
    <property type="match status" value="2"/>
</dbReference>
<feature type="binding site" evidence="9">
    <location>
        <position position="292"/>
    </location>
    <ligand>
        <name>FAD</name>
        <dbReference type="ChEBI" id="CHEBI:57692"/>
    </ligand>
</feature>
<dbReference type="InterPro" id="IPR014730">
    <property type="entry name" value="ETF_a/b_N"/>
</dbReference>
<evidence type="ECO:0000256" key="9">
    <source>
        <dbReference type="PIRSR" id="PIRSR000089-1"/>
    </source>
</evidence>
<evidence type="ECO:0000256" key="7">
    <source>
        <dbReference type="ARBA" id="ARBA00023004"/>
    </source>
</evidence>
<feature type="binding site" evidence="9">
    <location>
        <begin position="348"/>
        <end position="355"/>
    </location>
    <ligand>
        <name>FAD</name>
        <dbReference type="ChEBI" id="CHEBI:57692"/>
    </ligand>
</feature>
<dbReference type="GO" id="GO:0009055">
    <property type="term" value="F:electron transfer activity"/>
    <property type="evidence" value="ECO:0007669"/>
    <property type="project" value="InterPro"/>
</dbReference>
<evidence type="ECO:0000256" key="5">
    <source>
        <dbReference type="ARBA" id="ARBA00022827"/>
    </source>
</evidence>
<dbReference type="Proteomes" id="UP000177309">
    <property type="component" value="Unassembled WGS sequence"/>
</dbReference>
<dbReference type="SUPFAM" id="SSF52402">
    <property type="entry name" value="Adenine nucleotide alpha hydrolases-like"/>
    <property type="match status" value="1"/>
</dbReference>
<keyword evidence="2" id="KW-0813">Transport</keyword>
<dbReference type="GO" id="GO:0046872">
    <property type="term" value="F:metal ion binding"/>
    <property type="evidence" value="ECO:0007669"/>
    <property type="project" value="UniProtKB-KW"/>
</dbReference>
<dbReference type="Gene3D" id="3.40.50.620">
    <property type="entry name" value="HUPs"/>
    <property type="match status" value="1"/>
</dbReference>
<dbReference type="GO" id="GO:0051536">
    <property type="term" value="F:iron-sulfur cluster binding"/>
    <property type="evidence" value="ECO:0007669"/>
    <property type="project" value="UniProtKB-KW"/>
</dbReference>
<proteinExistence type="inferred from homology"/>
<name>A0A1F4TRH3_UNCSA</name>
<evidence type="ECO:0000256" key="2">
    <source>
        <dbReference type="ARBA" id="ARBA00022448"/>
    </source>
</evidence>
<organism evidence="11 12">
    <name type="scientific">candidate division WOR-1 bacterium RIFOXYC2_FULL_41_25</name>
    <dbReference type="NCBI Taxonomy" id="1802586"/>
    <lineage>
        <taxon>Bacteria</taxon>
        <taxon>Bacillati</taxon>
        <taxon>Saganbacteria</taxon>
    </lineage>
</organism>
<evidence type="ECO:0000259" key="10">
    <source>
        <dbReference type="PROSITE" id="PS51379"/>
    </source>
</evidence>
<evidence type="ECO:0000256" key="8">
    <source>
        <dbReference type="ARBA" id="ARBA00023014"/>
    </source>
</evidence>
<dbReference type="InterPro" id="IPR017896">
    <property type="entry name" value="4Fe4S_Fe-S-bd"/>
</dbReference>
<evidence type="ECO:0000313" key="11">
    <source>
        <dbReference type="EMBL" id="OGC35237.1"/>
    </source>
</evidence>
<evidence type="ECO:0000313" key="12">
    <source>
        <dbReference type="Proteomes" id="UP000177309"/>
    </source>
</evidence>
<feature type="domain" description="4Fe-4S ferredoxin-type" evidence="10">
    <location>
        <begin position="1"/>
        <end position="30"/>
    </location>
</feature>
<dbReference type="InterPro" id="IPR014731">
    <property type="entry name" value="ETF_asu_C"/>
</dbReference>
<dbReference type="InterPro" id="IPR033947">
    <property type="entry name" value="ETF_alpha_N"/>
</dbReference>
<dbReference type="Pfam" id="PF00766">
    <property type="entry name" value="ETF_alpha"/>
    <property type="match status" value="1"/>
</dbReference>
<keyword evidence="7" id="KW-0408">Iron</keyword>
<dbReference type="Pfam" id="PF12838">
    <property type="entry name" value="Fer4_7"/>
    <property type="match status" value="1"/>
</dbReference>
<dbReference type="PROSITE" id="PS00198">
    <property type="entry name" value="4FE4S_FER_1"/>
    <property type="match status" value="1"/>
</dbReference>
<dbReference type="PANTHER" id="PTHR43153:SF1">
    <property type="entry name" value="ELECTRON TRANSFER FLAVOPROTEIN SUBUNIT ALPHA, MITOCHONDRIAL"/>
    <property type="match status" value="1"/>
</dbReference>
<dbReference type="PIRSF" id="PIRSF000089">
    <property type="entry name" value="Electra_flavoP_a"/>
    <property type="match status" value="1"/>
</dbReference>
<evidence type="ECO:0000256" key="4">
    <source>
        <dbReference type="ARBA" id="ARBA00022723"/>
    </source>
</evidence>
<sequence length="404" mass="43789">MGINVLLDKCTGCTLCIKACPFQAIEMKEVEGFPRKKAVIDLDKCTLCNACVASCKFTAIEIKAEKETSTDLFHYKGVWIFAEQREGKVQSVAYELLGEGKKLAADLKTDVSAVLCGGENIEEEVANLFAYGADKVYLLHHDELKDYKSLPYTRAVSELITKHKPEVFLLGATTMGRDLAARLAIRVGAGLTADCTGLAIDPEKKILQQTRPAFGGNIMATIIAPNNRPQMSTVRPKVFRKAEKQAGRKGELIKFNPILNPEDLVVKLIEILKDESVKVNLQEAEIIVSGGRGIGDAKNFTMINELAKVLGGAVGASRATVDAGWISAHHQVGQTGKTVAPKLYIACGISGKIQHLVGMQSSDIIVAINKDADAPIFKVATYGIVGDVHEFVPLLTRKLKEIRG</sequence>
<gene>
    <name evidence="11" type="ORF">A2462_08350</name>
</gene>
<dbReference type="InterPro" id="IPR017900">
    <property type="entry name" value="4Fe4S_Fe_S_CS"/>
</dbReference>
<dbReference type="InterPro" id="IPR029035">
    <property type="entry name" value="DHS-like_NAD/FAD-binding_dom"/>
</dbReference>
<dbReference type="SUPFAM" id="SSF54862">
    <property type="entry name" value="4Fe-4S ferredoxins"/>
    <property type="match status" value="1"/>
</dbReference>
<dbReference type="SMART" id="SM00893">
    <property type="entry name" value="ETF"/>
    <property type="match status" value="1"/>
</dbReference>
<dbReference type="InterPro" id="IPR001308">
    <property type="entry name" value="ETF_a/FixB"/>
</dbReference>
<feature type="binding site" evidence="9">
    <location>
        <begin position="331"/>
        <end position="335"/>
    </location>
    <ligand>
        <name>FAD</name>
        <dbReference type="ChEBI" id="CHEBI:57692"/>
    </ligand>
</feature>
<dbReference type="Pfam" id="PF01012">
    <property type="entry name" value="ETF"/>
    <property type="match status" value="1"/>
</dbReference>
<dbReference type="CDD" id="cd01715">
    <property type="entry name" value="ETF_alpha"/>
    <property type="match status" value="1"/>
</dbReference>
<keyword evidence="3" id="KW-0285">Flavoprotein</keyword>
<dbReference type="GO" id="GO:0033539">
    <property type="term" value="P:fatty acid beta-oxidation using acyl-CoA dehydrogenase"/>
    <property type="evidence" value="ECO:0007669"/>
    <property type="project" value="TreeGrafter"/>
</dbReference>
<dbReference type="Gene3D" id="3.40.50.1220">
    <property type="entry name" value="TPP-binding domain"/>
    <property type="match status" value="1"/>
</dbReference>
<dbReference type="GO" id="GO:0050660">
    <property type="term" value="F:flavin adenine dinucleotide binding"/>
    <property type="evidence" value="ECO:0007669"/>
    <property type="project" value="InterPro"/>
</dbReference>
<dbReference type="InterPro" id="IPR018206">
    <property type="entry name" value="ETF_asu_C_CS"/>
</dbReference>
<accession>A0A1F4TRH3</accession>
<feature type="binding site" evidence="9">
    <location>
        <begin position="317"/>
        <end position="318"/>
    </location>
    <ligand>
        <name>FAD</name>
        <dbReference type="ChEBI" id="CHEBI:57692"/>
    </ligand>
</feature>
<dbReference type="FunFam" id="3.40.50.1220:FF:000001">
    <property type="entry name" value="Electron transfer flavoprotein, alpha subunit"/>
    <property type="match status" value="1"/>
</dbReference>
<comment type="cofactor">
    <cofactor evidence="9">
        <name>FAD</name>
        <dbReference type="ChEBI" id="CHEBI:57692"/>
    </cofactor>
    <text evidence="9">Binds 1 FAD per dimer.</text>
</comment>
<protein>
    <submittedName>
        <fullName evidence="11">Electron transfer flavoprotein subunit alpha</fullName>
    </submittedName>
</protein>
<dbReference type="PROSITE" id="PS00696">
    <property type="entry name" value="ETF_ALPHA"/>
    <property type="match status" value="1"/>
</dbReference>
<evidence type="ECO:0000256" key="3">
    <source>
        <dbReference type="ARBA" id="ARBA00022630"/>
    </source>
</evidence>
<dbReference type="PANTHER" id="PTHR43153">
    <property type="entry name" value="ELECTRON TRANSFER FLAVOPROTEIN ALPHA"/>
    <property type="match status" value="1"/>
</dbReference>
<keyword evidence="8" id="KW-0411">Iron-sulfur</keyword>
<dbReference type="EMBL" id="MEUI01000005">
    <property type="protein sequence ID" value="OGC35237.1"/>
    <property type="molecule type" value="Genomic_DNA"/>
</dbReference>
<reference evidence="11 12" key="1">
    <citation type="journal article" date="2016" name="Nat. Commun.">
        <title>Thousands of microbial genomes shed light on interconnected biogeochemical processes in an aquifer system.</title>
        <authorList>
            <person name="Anantharaman K."/>
            <person name="Brown C.T."/>
            <person name="Hug L.A."/>
            <person name="Sharon I."/>
            <person name="Castelle C.J."/>
            <person name="Probst A.J."/>
            <person name="Thomas B.C."/>
            <person name="Singh A."/>
            <person name="Wilkins M.J."/>
            <person name="Karaoz U."/>
            <person name="Brodie E.L."/>
            <person name="Williams K.H."/>
            <person name="Hubbard S.S."/>
            <person name="Banfield J.F."/>
        </authorList>
    </citation>
    <scope>NUCLEOTIDE SEQUENCE [LARGE SCALE GENOMIC DNA]</scope>
</reference>
<keyword evidence="4" id="KW-0479">Metal-binding</keyword>